<gene>
    <name evidence="1" type="ORF">C7B77_16190</name>
</gene>
<dbReference type="Proteomes" id="UP000238937">
    <property type="component" value="Unassembled WGS sequence"/>
</dbReference>
<proteinExistence type="predicted"/>
<dbReference type="AlphaFoldDB" id="A0A2T1GCP6"/>
<dbReference type="EMBL" id="PVWO01000212">
    <property type="protein sequence ID" value="PSB55082.1"/>
    <property type="molecule type" value="Genomic_DNA"/>
</dbReference>
<evidence type="ECO:0000313" key="1">
    <source>
        <dbReference type="EMBL" id="PSB55082.1"/>
    </source>
</evidence>
<dbReference type="Pfam" id="PF10792">
    <property type="entry name" value="DUF2605"/>
    <property type="match status" value="1"/>
</dbReference>
<dbReference type="RefSeq" id="WP_106306893.1">
    <property type="nucleotide sequence ID" value="NZ_PVWO01000212.1"/>
</dbReference>
<sequence>MSKSQPSEQELLQSILQPLLVDFEYWFGRSKELLERERIAFLSPSAQSELLAKVERAQQEVSVAKMLFQAVGGQAGIEASQMVGWHQIVTECWHVSMQLRQSEQSKIEE</sequence>
<keyword evidence="2" id="KW-1185">Reference proteome</keyword>
<organism evidence="1 2">
    <name type="scientific">Chamaesiphon polymorphus CCALA 037</name>
    <dbReference type="NCBI Taxonomy" id="2107692"/>
    <lineage>
        <taxon>Bacteria</taxon>
        <taxon>Bacillati</taxon>
        <taxon>Cyanobacteriota</taxon>
        <taxon>Cyanophyceae</taxon>
        <taxon>Gomontiellales</taxon>
        <taxon>Chamaesiphonaceae</taxon>
        <taxon>Chamaesiphon</taxon>
    </lineage>
</organism>
<evidence type="ECO:0000313" key="2">
    <source>
        <dbReference type="Proteomes" id="UP000238937"/>
    </source>
</evidence>
<reference evidence="1 2" key="1">
    <citation type="submission" date="2018-03" db="EMBL/GenBank/DDBJ databases">
        <title>The ancient ancestry and fast evolution of plastids.</title>
        <authorList>
            <person name="Moore K.R."/>
            <person name="Magnabosco C."/>
            <person name="Momper L."/>
            <person name="Gold D.A."/>
            <person name="Bosak T."/>
            <person name="Fournier G.P."/>
        </authorList>
    </citation>
    <scope>NUCLEOTIDE SEQUENCE [LARGE SCALE GENOMIC DNA]</scope>
    <source>
        <strain evidence="1 2">CCALA 037</strain>
    </source>
</reference>
<dbReference type="InterPro" id="IPR019728">
    <property type="entry name" value="DUF2605"/>
</dbReference>
<accession>A0A2T1GCP6</accession>
<protein>
    <submittedName>
        <fullName evidence="1">DUF2605 domain-containing protein</fullName>
    </submittedName>
</protein>
<comment type="caution">
    <text evidence="1">The sequence shown here is derived from an EMBL/GenBank/DDBJ whole genome shotgun (WGS) entry which is preliminary data.</text>
</comment>
<name>A0A2T1GCP6_9CYAN</name>
<dbReference type="OrthoDB" id="582622at2"/>